<gene>
    <name evidence="1" type="ORF">AUR04nite_17740</name>
</gene>
<proteinExistence type="predicted"/>
<dbReference type="RefSeq" id="WP_141364105.1">
    <property type="nucleotide sequence ID" value="NZ_BAAAJL010000011.1"/>
</dbReference>
<dbReference type="Proteomes" id="UP000316612">
    <property type="component" value="Unassembled WGS sequence"/>
</dbReference>
<name>A0A4Y4DLP2_GLUUR</name>
<evidence type="ECO:0000313" key="2">
    <source>
        <dbReference type="Proteomes" id="UP000316612"/>
    </source>
</evidence>
<keyword evidence="2" id="KW-1185">Reference proteome</keyword>
<protein>
    <submittedName>
        <fullName evidence="1">Uncharacterized protein</fullName>
    </submittedName>
</protein>
<evidence type="ECO:0000313" key="1">
    <source>
        <dbReference type="EMBL" id="GED06242.1"/>
    </source>
</evidence>
<sequence>MSTRNESASGLIWNVQKETLPLGDGLKEKVLHVRIRRVPENGSFIDEIRAAHPDVGALSLDLNEYDDCTLATADLAGLETLTNLKLLFAHLQGKLFASRPIDASLLDLRRLIVGYYPKVSDVLVSAPKLNDLFIESSPLDTLLNIRANLEQLTLFRTKKCICPKAWDKVSGLDELNIDQAGTLHVDAPAGGWPPHVSIRWASSVKGLVQASQIQPFNLLYLTGVRLFDVGTSFWDLKARSVILGFTNKPPKWLVEQWPHRPENWAQWFKVPYHPSLPGSEECWFEDDQE</sequence>
<reference evidence="1 2" key="1">
    <citation type="submission" date="2019-06" db="EMBL/GenBank/DDBJ databases">
        <title>Whole genome shotgun sequence of Glutamicibacter uratoxydans NBRC 15515.</title>
        <authorList>
            <person name="Hosoyama A."/>
            <person name="Uohara A."/>
            <person name="Ohji S."/>
            <person name="Ichikawa N."/>
        </authorList>
    </citation>
    <scope>NUCLEOTIDE SEQUENCE [LARGE SCALE GENOMIC DNA]</scope>
    <source>
        <strain evidence="1 2">NBRC 15515</strain>
    </source>
</reference>
<organism evidence="1 2">
    <name type="scientific">Glutamicibacter uratoxydans</name>
    <name type="common">Arthrobacter uratoxydans</name>
    <dbReference type="NCBI Taxonomy" id="43667"/>
    <lineage>
        <taxon>Bacteria</taxon>
        <taxon>Bacillati</taxon>
        <taxon>Actinomycetota</taxon>
        <taxon>Actinomycetes</taxon>
        <taxon>Micrococcales</taxon>
        <taxon>Micrococcaceae</taxon>
        <taxon>Glutamicibacter</taxon>
    </lineage>
</organism>
<dbReference type="AlphaFoldDB" id="A0A4Y4DLP2"/>
<accession>A0A4Y4DLP2</accession>
<dbReference type="EMBL" id="BJNY01000009">
    <property type="protein sequence ID" value="GED06242.1"/>
    <property type="molecule type" value="Genomic_DNA"/>
</dbReference>
<comment type="caution">
    <text evidence="1">The sequence shown here is derived from an EMBL/GenBank/DDBJ whole genome shotgun (WGS) entry which is preliminary data.</text>
</comment>
<dbReference type="OrthoDB" id="4963447at2"/>